<gene>
    <name evidence="2" type="ORF">CLUMA_CG019859</name>
</gene>
<keyword evidence="1" id="KW-1133">Transmembrane helix</keyword>
<dbReference type="Proteomes" id="UP000183832">
    <property type="component" value="Unassembled WGS sequence"/>
</dbReference>
<evidence type="ECO:0000313" key="2">
    <source>
        <dbReference type="EMBL" id="CRL06741.1"/>
    </source>
</evidence>
<organism evidence="2 3">
    <name type="scientific">Clunio marinus</name>
    <dbReference type="NCBI Taxonomy" id="568069"/>
    <lineage>
        <taxon>Eukaryota</taxon>
        <taxon>Metazoa</taxon>
        <taxon>Ecdysozoa</taxon>
        <taxon>Arthropoda</taxon>
        <taxon>Hexapoda</taxon>
        <taxon>Insecta</taxon>
        <taxon>Pterygota</taxon>
        <taxon>Neoptera</taxon>
        <taxon>Endopterygota</taxon>
        <taxon>Diptera</taxon>
        <taxon>Nematocera</taxon>
        <taxon>Chironomoidea</taxon>
        <taxon>Chironomidae</taxon>
        <taxon>Clunio</taxon>
    </lineage>
</organism>
<feature type="transmembrane region" description="Helical" evidence="1">
    <location>
        <begin position="15"/>
        <end position="34"/>
    </location>
</feature>
<accession>A0A1J1J2S7</accession>
<keyword evidence="1" id="KW-0812">Transmembrane</keyword>
<evidence type="ECO:0000256" key="1">
    <source>
        <dbReference type="SAM" id="Phobius"/>
    </source>
</evidence>
<name>A0A1J1J2S7_9DIPT</name>
<protein>
    <submittedName>
        <fullName evidence="2">CLUMA_CG019859, isoform A</fullName>
    </submittedName>
</protein>
<proteinExistence type="predicted"/>
<dbReference type="EMBL" id="CVRI01000067">
    <property type="protein sequence ID" value="CRL06741.1"/>
    <property type="molecule type" value="Genomic_DNA"/>
</dbReference>
<sequence length="86" mass="10144">MAFENDFCILMRYNFKLMIACKLWLLALSWFLYAKRRNNLGKGIKEALRCCIKKNVDIMGMNLMYVFMSLHQSLSSYESSSGERKE</sequence>
<evidence type="ECO:0000313" key="3">
    <source>
        <dbReference type="Proteomes" id="UP000183832"/>
    </source>
</evidence>
<keyword evidence="1" id="KW-0472">Membrane</keyword>
<dbReference type="AlphaFoldDB" id="A0A1J1J2S7"/>
<keyword evidence="3" id="KW-1185">Reference proteome</keyword>
<reference evidence="2 3" key="1">
    <citation type="submission" date="2015-04" db="EMBL/GenBank/DDBJ databases">
        <authorList>
            <person name="Syromyatnikov M.Y."/>
            <person name="Popov V.N."/>
        </authorList>
    </citation>
    <scope>NUCLEOTIDE SEQUENCE [LARGE SCALE GENOMIC DNA]</scope>
</reference>